<dbReference type="GO" id="GO:0032259">
    <property type="term" value="P:methylation"/>
    <property type="evidence" value="ECO:0007669"/>
    <property type="project" value="UniProtKB-KW"/>
</dbReference>
<keyword evidence="7" id="KW-0614">Plasmid</keyword>
<dbReference type="InterPro" id="IPR029063">
    <property type="entry name" value="SAM-dependent_MTases_sf"/>
</dbReference>
<dbReference type="GO" id="GO:0008170">
    <property type="term" value="F:N-methyltransferase activity"/>
    <property type="evidence" value="ECO:0007669"/>
    <property type="project" value="InterPro"/>
</dbReference>
<dbReference type="RefSeq" id="WP_012816527.1">
    <property type="nucleotide sequence ID" value="NC_013326.1"/>
</dbReference>
<gene>
    <name evidence="7" type="ORF">SAP029A_018</name>
</gene>
<accession>D2J7G9</accession>
<name>D2J7G9_STAAU</name>
<dbReference type="GO" id="GO:0003677">
    <property type="term" value="F:DNA binding"/>
    <property type="evidence" value="ECO:0007669"/>
    <property type="project" value="InterPro"/>
</dbReference>
<evidence type="ECO:0000259" key="6">
    <source>
        <dbReference type="Pfam" id="PF01555"/>
    </source>
</evidence>
<dbReference type="GO" id="GO:0009307">
    <property type="term" value="P:DNA restriction-modification system"/>
    <property type="evidence" value="ECO:0007669"/>
    <property type="project" value="UniProtKB-KW"/>
</dbReference>
<evidence type="ECO:0000256" key="5">
    <source>
        <dbReference type="ARBA" id="ARBA00022747"/>
    </source>
</evidence>
<comment type="similarity">
    <text evidence="1">Belongs to the N(4)/N(6)-methyltransferase family.</text>
</comment>
<keyword evidence="5" id="KW-0680">Restriction system</keyword>
<reference evidence="7" key="1">
    <citation type="submission" date="2009-08" db="EMBL/GenBank/DDBJ databases">
        <authorList>
            <person name="Gill J."/>
            <person name="Borman J."/>
            <person name="Shetty J."/>
            <person name="Hostetler J."/>
            <person name="Durkin S."/>
            <person name="Montgomery B."/>
        </authorList>
    </citation>
    <scope>NUCLEOTIDE SEQUENCE</scope>
    <source>
        <strain evidence="7">WB43S</strain>
        <plasmid evidence="7">pWBG746</plasmid>
    </source>
</reference>
<dbReference type="REBASE" id="23200">
    <property type="entry name" value="M.SauWB43SORF18P"/>
</dbReference>
<organism evidence="7">
    <name type="scientific">Staphylococcus aureus</name>
    <dbReference type="NCBI Taxonomy" id="1280"/>
    <lineage>
        <taxon>Bacteria</taxon>
        <taxon>Bacillati</taxon>
        <taxon>Bacillota</taxon>
        <taxon>Bacilli</taxon>
        <taxon>Bacillales</taxon>
        <taxon>Staphylococcaceae</taxon>
        <taxon>Staphylococcus</taxon>
    </lineage>
</organism>
<proteinExistence type="inferred from homology"/>
<dbReference type="PRINTS" id="PR00506">
    <property type="entry name" value="D21N6MTFRASE"/>
</dbReference>
<protein>
    <submittedName>
        <fullName evidence="7">Methyltransferase</fullName>
    </submittedName>
</protein>
<evidence type="ECO:0000256" key="2">
    <source>
        <dbReference type="ARBA" id="ARBA00022603"/>
    </source>
</evidence>
<evidence type="ECO:0000256" key="3">
    <source>
        <dbReference type="ARBA" id="ARBA00022679"/>
    </source>
</evidence>
<keyword evidence="3 7" id="KW-0808">Transferase</keyword>
<feature type="domain" description="DNA methylase N-4/N-6" evidence="6">
    <location>
        <begin position="128"/>
        <end position="476"/>
    </location>
</feature>
<evidence type="ECO:0000256" key="1">
    <source>
        <dbReference type="ARBA" id="ARBA00006594"/>
    </source>
</evidence>
<evidence type="ECO:0000256" key="4">
    <source>
        <dbReference type="ARBA" id="ARBA00022691"/>
    </source>
</evidence>
<reference evidence="7" key="2">
    <citation type="submission" date="2009-12" db="EMBL/GenBank/DDBJ databases">
        <authorList>
            <person name="Summers A.O."/>
            <person name="Shearer J."/>
            <person name="Wireman J."/>
        </authorList>
    </citation>
    <scope>NUCLEOTIDE SEQUENCE</scope>
    <source>
        <strain evidence="7">WB43S</strain>
        <plasmid evidence="7">pWBG746</plasmid>
    </source>
</reference>
<dbReference type="InterPro" id="IPR002295">
    <property type="entry name" value="N4/N6-MTase_EcoPI_Mod-like"/>
</dbReference>
<sequence length="600" mass="69769">MIKYTKSSEKGKVYMSSEFIERPFKNEKDEAIKYISNLLNKAKNKNELYDAQNLEEVLRLLNSKKYGLVWEEHKEKVEEKLKTHIPVFKEDKERKINGMKNINDFNFLLEGDNLHSLYLLEKTHTNKIDLIYIDPPYNMGQKDFKYNDDYVDKDDNYYHSKWLSFMKSRLLMAKKLLTEDGILAVSIDYHEGFQLKLLLDEIFGENNFASDLHVETSAIAGPRRIAAMKGSIVKTTEYVLIYTKNSSKKVIKKPMYDKIEGFDSHYSKFLNSESGILENFTETLRRTKNISDIFEKYNMKINLENLGKLVYLEKEVSDWLYDKSISANLFRIDKIFKDKSINLEKGLNIVNGKYVVFNTNGNPYYAFRYSERIGDTSGFIESFGERAVRGNLWKGFSSDGGNLKKEGSVDFKKGKKPLRLIKQLVMTLLGDKQDTIILDFFAGSGTTAHAVAALNKEDGGNRKYIICTNNENNICEEVTYKRLENIQSDLPHNVKYFKTCFIEKELFPDIELESELLKYITPLVELEFTTDIKNPLYQIILSNEQLESLLESNNIKSNSVLFMHPEVLLGREEKKMIKSLDVRIEEIPDYFFGKELWAND</sequence>
<dbReference type="PROSITE" id="PS00092">
    <property type="entry name" value="N6_MTASE"/>
    <property type="match status" value="1"/>
</dbReference>
<evidence type="ECO:0000313" key="7">
    <source>
        <dbReference type="EMBL" id="ACZ58719.1"/>
    </source>
</evidence>
<dbReference type="EMBL" id="GQ900390">
    <property type="protein sequence ID" value="ACZ58719.1"/>
    <property type="molecule type" value="Genomic_DNA"/>
</dbReference>
<keyword evidence="4" id="KW-0949">S-adenosyl-L-methionine</keyword>
<dbReference type="Pfam" id="PF01555">
    <property type="entry name" value="N6_N4_Mtase"/>
    <property type="match status" value="1"/>
</dbReference>
<dbReference type="Gene3D" id="3.40.50.150">
    <property type="entry name" value="Vaccinia Virus protein VP39"/>
    <property type="match status" value="1"/>
</dbReference>
<dbReference type="AlphaFoldDB" id="D2J7G9"/>
<dbReference type="SUPFAM" id="SSF53335">
    <property type="entry name" value="S-adenosyl-L-methionine-dependent methyltransferases"/>
    <property type="match status" value="1"/>
</dbReference>
<geneLocation type="plasmid" evidence="7">
    <name>pWBG746</name>
</geneLocation>
<dbReference type="InterPro" id="IPR002052">
    <property type="entry name" value="DNA_methylase_N6_adenine_CS"/>
</dbReference>
<dbReference type="InterPro" id="IPR002941">
    <property type="entry name" value="DNA_methylase_N4/N6"/>
</dbReference>
<keyword evidence="2 7" id="KW-0489">Methyltransferase</keyword>